<evidence type="ECO:0008006" key="4">
    <source>
        <dbReference type="Google" id="ProtNLM"/>
    </source>
</evidence>
<protein>
    <recommendedName>
        <fullName evidence="4">G protein-coupled receptor</fullName>
    </recommendedName>
</protein>
<accession>A0AAN4Z4V3</accession>
<evidence type="ECO:0000313" key="2">
    <source>
        <dbReference type="EMBL" id="GMR30720.1"/>
    </source>
</evidence>
<dbReference type="AlphaFoldDB" id="A0AAN4Z4V3"/>
<proteinExistence type="predicted"/>
<dbReference type="Proteomes" id="UP001328107">
    <property type="component" value="Unassembled WGS sequence"/>
</dbReference>
<comment type="caution">
    <text evidence="2">The sequence shown here is derived from an EMBL/GenBank/DDBJ whole genome shotgun (WGS) entry which is preliminary data.</text>
</comment>
<feature type="signal peptide" evidence="1">
    <location>
        <begin position="1"/>
        <end position="27"/>
    </location>
</feature>
<sequence length="111" mass="12549">LHLLFLCYVMRFLAYVLLFSALSVVTQIDQHCRCRYLSPFLLSSSAFLFSRLRLSLYHGPHVMIASVLPHNVYISFSSSSCMKSSMQLDQSVPPLGLDGEYQNVPRSGDQT</sequence>
<evidence type="ECO:0000256" key="1">
    <source>
        <dbReference type="SAM" id="SignalP"/>
    </source>
</evidence>
<reference evidence="3" key="1">
    <citation type="submission" date="2022-10" db="EMBL/GenBank/DDBJ databases">
        <title>Genome assembly of Pristionchus species.</title>
        <authorList>
            <person name="Yoshida K."/>
            <person name="Sommer R.J."/>
        </authorList>
    </citation>
    <scope>NUCLEOTIDE SEQUENCE [LARGE SCALE GENOMIC DNA]</scope>
    <source>
        <strain evidence="3">RS5460</strain>
    </source>
</reference>
<name>A0AAN4Z4V3_9BILA</name>
<gene>
    <name evidence="2" type="ORF">PMAYCL1PPCAC_00915</name>
</gene>
<feature type="chain" id="PRO_5043031805" description="G protein-coupled receptor" evidence="1">
    <location>
        <begin position="28"/>
        <end position="111"/>
    </location>
</feature>
<feature type="non-terminal residue" evidence="2">
    <location>
        <position position="111"/>
    </location>
</feature>
<organism evidence="2 3">
    <name type="scientific">Pristionchus mayeri</name>
    <dbReference type="NCBI Taxonomy" id="1317129"/>
    <lineage>
        <taxon>Eukaryota</taxon>
        <taxon>Metazoa</taxon>
        <taxon>Ecdysozoa</taxon>
        <taxon>Nematoda</taxon>
        <taxon>Chromadorea</taxon>
        <taxon>Rhabditida</taxon>
        <taxon>Rhabditina</taxon>
        <taxon>Diplogasteromorpha</taxon>
        <taxon>Diplogasteroidea</taxon>
        <taxon>Neodiplogasteridae</taxon>
        <taxon>Pristionchus</taxon>
    </lineage>
</organism>
<dbReference type="EMBL" id="BTRK01000001">
    <property type="protein sequence ID" value="GMR30720.1"/>
    <property type="molecule type" value="Genomic_DNA"/>
</dbReference>
<keyword evidence="1" id="KW-0732">Signal</keyword>
<feature type="non-terminal residue" evidence="2">
    <location>
        <position position="1"/>
    </location>
</feature>
<evidence type="ECO:0000313" key="3">
    <source>
        <dbReference type="Proteomes" id="UP001328107"/>
    </source>
</evidence>
<keyword evidence="3" id="KW-1185">Reference proteome</keyword>